<dbReference type="SUPFAM" id="SSF53098">
    <property type="entry name" value="Ribonuclease H-like"/>
    <property type="match status" value="1"/>
</dbReference>
<feature type="region of interest" description="Disordered" evidence="2">
    <location>
        <begin position="586"/>
        <end position="610"/>
    </location>
</feature>
<dbReference type="Gene3D" id="3.30.420.10">
    <property type="entry name" value="Ribonuclease H-like superfamily/Ribonuclease H"/>
    <property type="match status" value="1"/>
</dbReference>
<feature type="compositionally biased region" description="Acidic residues" evidence="2">
    <location>
        <begin position="3409"/>
        <end position="3419"/>
    </location>
</feature>
<dbReference type="Gene3D" id="3.60.10.10">
    <property type="entry name" value="Endonuclease/exonuclease/phosphatase"/>
    <property type="match status" value="1"/>
</dbReference>
<dbReference type="PANTHER" id="PTHR19446">
    <property type="entry name" value="REVERSE TRANSCRIPTASES"/>
    <property type="match status" value="1"/>
</dbReference>
<name>A0A9P1FHE0_9DINO</name>
<keyword evidence="1" id="KW-0479">Metal-binding</keyword>
<reference evidence="5" key="1">
    <citation type="submission" date="2022-10" db="EMBL/GenBank/DDBJ databases">
        <authorList>
            <person name="Chen Y."/>
            <person name="Dougan E. K."/>
            <person name="Chan C."/>
            <person name="Rhodes N."/>
            <person name="Thang M."/>
        </authorList>
    </citation>
    <scope>NUCLEOTIDE SEQUENCE</scope>
</reference>
<evidence type="ECO:0000313" key="6">
    <source>
        <dbReference type="EMBL" id="CAL4763575.1"/>
    </source>
</evidence>
<feature type="region of interest" description="Disordered" evidence="2">
    <location>
        <begin position="133"/>
        <end position="173"/>
    </location>
</feature>
<dbReference type="InterPro" id="IPR036397">
    <property type="entry name" value="RNaseH_sf"/>
</dbReference>
<dbReference type="PROSITE" id="PS50879">
    <property type="entry name" value="RNASE_H_1"/>
    <property type="match status" value="1"/>
</dbReference>
<comment type="caution">
    <text evidence="5">The sequence shown here is derived from an EMBL/GenBank/DDBJ whole genome shotgun (WGS) entry which is preliminary data.</text>
</comment>
<keyword evidence="1" id="KW-0862">Zinc</keyword>
<dbReference type="Proteomes" id="UP001152797">
    <property type="component" value="Unassembled WGS sequence"/>
</dbReference>
<dbReference type="GO" id="GO:0003676">
    <property type="term" value="F:nucleic acid binding"/>
    <property type="evidence" value="ECO:0007669"/>
    <property type="project" value="InterPro"/>
</dbReference>
<keyword evidence="7" id="KW-1185">Reference proteome</keyword>
<feature type="domain" description="RNase H type-1" evidence="4">
    <location>
        <begin position="1389"/>
        <end position="1537"/>
    </location>
</feature>
<evidence type="ECO:0000313" key="7">
    <source>
        <dbReference type="Proteomes" id="UP001152797"/>
    </source>
</evidence>
<evidence type="ECO:0000256" key="1">
    <source>
        <dbReference type="PROSITE-ProRule" id="PRU00042"/>
    </source>
</evidence>
<dbReference type="InterPro" id="IPR012337">
    <property type="entry name" value="RNaseH-like_sf"/>
</dbReference>
<dbReference type="InterPro" id="IPR013087">
    <property type="entry name" value="Znf_C2H2_type"/>
</dbReference>
<dbReference type="PROSITE" id="PS50157">
    <property type="entry name" value="ZINC_FINGER_C2H2_2"/>
    <property type="match status" value="1"/>
</dbReference>
<feature type="compositionally biased region" description="Basic and acidic residues" evidence="2">
    <location>
        <begin position="3396"/>
        <end position="3405"/>
    </location>
</feature>
<feature type="region of interest" description="Disordered" evidence="2">
    <location>
        <begin position="796"/>
        <end position="878"/>
    </location>
</feature>
<sequence>MQFSSLWVDQIDPDEWYDLTIITLDPPRPYALRHFVLDLVITQSLDLPRFAGLVTIMPDARSRFYLYSVACSFDAHISGFDIINAADIARVCRHQACRITFGWQEIPNTLRPTHDTSHGDGFQIMIRDSPTQLAQRSESSSGSSATVALPDSRFHPQNAGTEAEAAIDSSAMTSSASASNASRSAARFMTALHLYQFQGQEVVMQLVNAQLVQPSHEMAEALNVPLDCLEAVYPIPCRPLDFPELAIPAIVQRTGDIPQRSTDRLILIDTKYLYLPNAEGQAPDPTVVRTVHRIGYLVIRSHLLMTAGVFHYCQLLEEQCTVSLDGIDWPRHDHGSRPVRHGSYVLIIVPPYSNLQIDTQVVAGTIQDDMEHDTFMNFIASPEPEQDDGSLCQLSSTTLKQRKGSRFFPHPVALAPAQDEAMQPEYHVCTEPFTSLGAVLRPKVDLNPQRVPDDAPPARKQQHRLTEVLAPAELQNKAADLQDQKPRKIKGKEVVRKDQTKPLQQSKIDAFFQPKSAAKMPATNGRKQTSITQFFSKPKAADRAENPLQEEDTFVPLRSMYNATSEQNHQCRKTKGLGEIRQNRCSDQQTTPAPDFQIPIPTQPPNGHPEPRPRPIWLIELTSLFDELATTRHAETGPEIEIDVWYVHHTRFPRCNAPRNVRLDNLFDLWYADICTVWFDHIVRNEPLKVLIVKPRPAHAMRSQAQTHVILEQGMTPGRVALHFTASFHGGNRDGIYQVAESVPDHICTNTMIELHNFWRFCVERPCHMWSGVLRFHRDQPEEIFSGMSALLDVHERPQHSGHASSSHALDPDDPDDTMLMQLPGTTHVASDSSEVDAPDRSLSDRDPNQDTHAGNNEIPVTDQPRIPQDQLPRMPSDSAPLLRIRDLALFRQALASQVDQRPETRRHQATSALTVHTWFSDAVRLPRSDHYRAVMLGQLPMHWPFEILSRWQDWIDPTQEVVLQLVQPHPSGGTPDVAAHVLVIQAQHQTMNAALITVVELLEDPWHPTSFCTLLPPQVNAQVIMQEAGVTDRCRPLTAHQLCEIMHGSIRIEGDMTFPVRHGFQFELALSSLDEEWELEVSLLQLSFATIQQQIRTIDKAVLAARRSLPMQCPGSDASPNEQAISVTILPPFQQGTAACPFAYLTFHSVLQSAWQPLSLLSAQLHDPSVTVVTWFLDHIRYPQSFASRDVQLYHDPEEWLYIMERAWHDVILPDMPLHFHIVQPNPIQMEPEVAMHVLLVQQPVPNFDSVLISLVDSQFAGLPPRRHASMAPHLLPYTTLLGIAYQERESQKLQSIVRTQCDSHDRVPNPRTRVTLCLELVIPQPADNDWSRLCPETSALSWFIQPDWIQHCLSFSIASPSALPEGIKIHPATYDALLSQPLQSDPTDWRWELYVDGSMGSHTAGWSVIVVCSDESSSCLWGCYAGQVQLAPQHPQWIGADSLDNISAELTAFIVAQDVCLRLLPKGTATIRPDLMLSQMIATFENITHASPKLAQLCRILSCWLGKDTHVVQIAAHKGDPWNELADTIAKWAAMQDTGCLPQWESPGLHELAGTPHDLHWCWLQHVSSRFHQCFPPIVSNEVMQFPPSSHTATMPHSCVSQDAAWLTLAFSCVTTNVLALDHFEHQNEIGRQTGTRTARIDHQLHARQVAIVGIQEARTKQGRYKSEHYHILSAGFQGPNPVCLGCELWIHQFLPLATMQNGIKLTIADFKVTTQWADPRRLFVLLENHELHMSFVVLHTPCLSKYKGDGLRPIDAVATWWKETTRLFRLHAARELVWVFIDANAPINQEYAPYTGSVHAEMLNPQGHLFGSFLTEAELYVPSTFDQFHIGPGHTWTHSNGARYRRDYILVSQQVRDIVVETQVLADFDTTFCHDDHLPVMMTARGLLRTCVSVANRQVWDDQAFLCPIRTRAFSQALATLPVPVWNVSVETHAAWYEKQLLQLGLQYFGKTKKTRTRPTLSAATLDAIAMKRHLLDCARAWNLTQESQFKETIRAVEKQVRIAVRHDLGIYYDQLLVHLQEADCIGDLRTVFKTLLRIGGRNRKTSGSIRPLPMLRKPDGSFTTTFAERQWVWMEQFANIEAGQTVAHVELTQRDSEHQCDILDLQEPASFPTVWDIQQGLRKLKRGRAPGPNGLPPALLKAGGEVFARQFLPLVTKCAAHSHEPLSWKGGRLFPLHKGKMHPSDPAGYRSIFVSDFTAKLYHMTLRRPLETAWTHSLHSLQFGGRKGQGTDTAHHMLQTFWHWTVATRTPSAIVFFDVRAAFYSVIREALFPGNGDIQALTQVLLDLGIPAELAHAIAPGVDADFALHGLTPHMLAILKDAMMNTHFFIDGITHPCRTRRGTRPGDPIGDILFNMVMSCLLKDAKQIMQGSEWECYGQPEQCTNLMDHQTIPPVGFFDVSFVDDCAFGVHGRSTQQVEQGIQAVVEAMLSASKKRGLVINFEQGKTEVLWNIVGKGSKQKKAALADNLNQLSWTSQEGHIALRITHAYKHLGTWMQSGHVHGKEIQQRSSLARSTWGVLARSFYNKPYVALPTKVKVFQSTAMSQFLYNAHVWTGVTSKEWDKWHNALRKPFCLMIKGKLRGVNPLHLDMDAVAALAGVLPPKHALQVARLRYLRRLTQQCPQALWNLLMADADSKDSWVAGCQEAFRWFRMHYDVPFAPQTDDLPSWLPVVAMDSSWKGRLKKAASSCLQFCAAVAERQVFHLRFSQRFEAKGGILPVASQKVQETWQCDQCNRCFPSKRGLASHAARAHGYKRIERFYATHATCDACGKFYHARARLLMHLYDCPDCLRTIQACFPPATEEEVHRLDEEGKQYASAMRQQGWWKTKAFMPPVRIFGPLLPPPDTPDAQAFLAKWMERNTNPGTSYQELQGRCAAPDPPEEPQVFLFAEDVPAFVMHAPPGPNAGGGAFAQHGLAAETARLHIKWYVFVHFFSGYRRANDLHAVIESTLLEGGAQLLTISVDMCMQRKDGNLATDTATSWWLNRIRAGQVVGAGGGPPCETYTAARFLPDGPRPLRTGTYPDGIPGRTAKEWMQLRIGSRLVFFIFEILLELAMYGGCGFVEHPQWPLWALRHDPASIWASQQARLCRTLQCFSAVSFDQCLLGSPAKKPTTLLLLRLDAFRHAILNTGLGGRCNHSKLAHEQLQGRDEHGVFRTAVGKIYPVRLNQMLGRAVCRFAHQTFGDRLLHNELPNDLQCFRQQIFEDQCTAFPLLEALIICRAAWKAAGVENSPTRKLSDVGVACRIKWGGAASLEVPLRHVDSNLMPFLQWCPKTKRLIPNNQKALSIQEVIKNVEGIPRLLQEPATTLRWSNRADSLAVDGVNSAQSGDLSLFERDVLACSLAYKARTPACLDSPLSPRSRWSGASVGPTSEPEEDVDWLQKVSPLMGVKNADELKDHGQSEGLGDEEISDKQN</sequence>
<feature type="compositionally biased region" description="Basic and acidic residues" evidence="2">
    <location>
        <begin position="838"/>
        <end position="850"/>
    </location>
</feature>
<dbReference type="GO" id="GO:0008270">
    <property type="term" value="F:zinc ion binding"/>
    <property type="evidence" value="ECO:0007669"/>
    <property type="project" value="UniProtKB-KW"/>
</dbReference>
<organism evidence="5">
    <name type="scientific">Cladocopium goreaui</name>
    <dbReference type="NCBI Taxonomy" id="2562237"/>
    <lineage>
        <taxon>Eukaryota</taxon>
        <taxon>Sar</taxon>
        <taxon>Alveolata</taxon>
        <taxon>Dinophyceae</taxon>
        <taxon>Suessiales</taxon>
        <taxon>Symbiodiniaceae</taxon>
        <taxon>Cladocopium</taxon>
    </lineage>
</organism>
<proteinExistence type="predicted"/>
<accession>A0A9P1FHE0</accession>
<dbReference type="EMBL" id="CAMXCT030000258">
    <property type="protein sequence ID" value="CAL4763575.1"/>
    <property type="molecule type" value="Genomic_DNA"/>
</dbReference>
<dbReference type="InterPro" id="IPR002156">
    <property type="entry name" value="RNaseH_domain"/>
</dbReference>
<dbReference type="EMBL" id="CAMXCT010000258">
    <property type="protein sequence ID" value="CAI3976263.1"/>
    <property type="molecule type" value="Genomic_DNA"/>
</dbReference>
<evidence type="ECO:0008006" key="8">
    <source>
        <dbReference type="Google" id="ProtNLM"/>
    </source>
</evidence>
<dbReference type="GO" id="GO:0004523">
    <property type="term" value="F:RNA-DNA hybrid ribonuclease activity"/>
    <property type="evidence" value="ECO:0007669"/>
    <property type="project" value="InterPro"/>
</dbReference>
<evidence type="ECO:0000313" key="5">
    <source>
        <dbReference type="EMBL" id="CAI3976263.1"/>
    </source>
</evidence>
<dbReference type="SUPFAM" id="SSF56219">
    <property type="entry name" value="DNase I-like"/>
    <property type="match status" value="1"/>
</dbReference>
<dbReference type="InterPro" id="IPR036691">
    <property type="entry name" value="Endo/exonu/phosph_ase_sf"/>
</dbReference>
<dbReference type="EMBL" id="CAMXCT020000258">
    <property type="protein sequence ID" value="CAL1129638.1"/>
    <property type="molecule type" value="Genomic_DNA"/>
</dbReference>
<feature type="domain" description="C2H2-type" evidence="3">
    <location>
        <begin position="2733"/>
        <end position="2761"/>
    </location>
</feature>
<gene>
    <name evidence="5" type="ORF">C1SCF055_LOCUS4498</name>
</gene>
<evidence type="ECO:0000259" key="3">
    <source>
        <dbReference type="PROSITE" id="PS50157"/>
    </source>
</evidence>
<protein>
    <recommendedName>
        <fullName evidence="8">RNase H type-1 domain-containing protein</fullName>
    </recommendedName>
</protein>
<dbReference type="PROSITE" id="PS00028">
    <property type="entry name" value="ZINC_FINGER_C2H2_1"/>
    <property type="match status" value="1"/>
</dbReference>
<feature type="region of interest" description="Disordered" evidence="2">
    <location>
        <begin position="3360"/>
        <end position="3419"/>
    </location>
</feature>
<keyword evidence="1" id="KW-0863">Zinc-finger</keyword>
<reference evidence="6 7" key="2">
    <citation type="submission" date="2024-05" db="EMBL/GenBank/DDBJ databases">
        <authorList>
            <person name="Chen Y."/>
            <person name="Shah S."/>
            <person name="Dougan E. K."/>
            <person name="Thang M."/>
            <person name="Chan C."/>
        </authorList>
    </citation>
    <scope>NUCLEOTIDE SEQUENCE [LARGE SCALE GENOMIC DNA]</scope>
</reference>
<evidence type="ECO:0000259" key="4">
    <source>
        <dbReference type="PROSITE" id="PS50879"/>
    </source>
</evidence>
<feature type="compositionally biased region" description="Polar residues" evidence="2">
    <location>
        <begin position="824"/>
        <end position="833"/>
    </location>
</feature>
<evidence type="ECO:0000256" key="2">
    <source>
        <dbReference type="SAM" id="MobiDB-lite"/>
    </source>
</evidence>